<name>A0ABD0XXG6_UMBPY</name>
<dbReference type="Proteomes" id="UP001557470">
    <property type="component" value="Unassembled WGS sequence"/>
</dbReference>
<reference evidence="1 2" key="1">
    <citation type="submission" date="2024-06" db="EMBL/GenBank/DDBJ databases">
        <authorList>
            <person name="Pan Q."/>
            <person name="Wen M."/>
            <person name="Jouanno E."/>
            <person name="Zahm M."/>
            <person name="Klopp C."/>
            <person name="Cabau C."/>
            <person name="Louis A."/>
            <person name="Berthelot C."/>
            <person name="Parey E."/>
            <person name="Roest Crollius H."/>
            <person name="Montfort J."/>
            <person name="Robinson-Rechavi M."/>
            <person name="Bouchez O."/>
            <person name="Lampietro C."/>
            <person name="Lopez Roques C."/>
            <person name="Donnadieu C."/>
            <person name="Postlethwait J."/>
            <person name="Bobe J."/>
            <person name="Verreycken H."/>
            <person name="Guiguen Y."/>
        </authorList>
    </citation>
    <scope>NUCLEOTIDE SEQUENCE [LARGE SCALE GENOMIC DNA]</scope>
    <source>
        <strain evidence="1">Up_M1</strain>
        <tissue evidence="1">Testis</tissue>
    </source>
</reference>
<evidence type="ECO:0000313" key="2">
    <source>
        <dbReference type="Proteomes" id="UP001557470"/>
    </source>
</evidence>
<proteinExistence type="predicted"/>
<dbReference type="AlphaFoldDB" id="A0ABD0XXG6"/>
<organism evidence="1 2">
    <name type="scientific">Umbra pygmaea</name>
    <name type="common">Eastern mudminnow</name>
    <dbReference type="NCBI Taxonomy" id="75934"/>
    <lineage>
        <taxon>Eukaryota</taxon>
        <taxon>Metazoa</taxon>
        <taxon>Chordata</taxon>
        <taxon>Craniata</taxon>
        <taxon>Vertebrata</taxon>
        <taxon>Euteleostomi</taxon>
        <taxon>Actinopterygii</taxon>
        <taxon>Neopterygii</taxon>
        <taxon>Teleostei</taxon>
        <taxon>Protacanthopterygii</taxon>
        <taxon>Esociformes</taxon>
        <taxon>Umbridae</taxon>
        <taxon>Umbra</taxon>
    </lineage>
</organism>
<keyword evidence="2" id="KW-1185">Reference proteome</keyword>
<protein>
    <recommendedName>
        <fullName evidence="3">Dynein heavy chain linker domain-containing protein</fullName>
    </recommendedName>
</protein>
<sequence>MKFQKELTRAKYDLSVVPDPVHLAEVQTSLSRIQNTILQLKSFWEKIEVMVTNLEQKTFAGEDLVEFLSDSDFKEEFLSSLLNAEKSLEKFGGGCQRVMGMLSVQSKDAYKFLETCPSSLTQGEWQKQYDDVVVQLDFF</sequence>
<comment type="caution">
    <text evidence="1">The sequence shown here is derived from an EMBL/GenBank/DDBJ whole genome shotgun (WGS) entry which is preliminary data.</text>
</comment>
<dbReference type="EMBL" id="JAGEUA010000002">
    <property type="protein sequence ID" value="KAL1005112.1"/>
    <property type="molecule type" value="Genomic_DNA"/>
</dbReference>
<accession>A0ABD0XXG6</accession>
<gene>
    <name evidence="1" type="ORF">UPYG_G00054680</name>
</gene>
<evidence type="ECO:0008006" key="3">
    <source>
        <dbReference type="Google" id="ProtNLM"/>
    </source>
</evidence>
<evidence type="ECO:0000313" key="1">
    <source>
        <dbReference type="EMBL" id="KAL1005112.1"/>
    </source>
</evidence>